<protein>
    <submittedName>
        <fullName evidence="1">Uncharacterized protein</fullName>
    </submittedName>
</protein>
<proteinExistence type="predicted"/>
<dbReference type="AlphaFoldDB" id="A0A0K2TSF8"/>
<dbReference type="EMBL" id="HACA01011383">
    <property type="protein sequence ID" value="CDW28744.1"/>
    <property type="molecule type" value="Transcribed_RNA"/>
</dbReference>
<accession>A0A0K2TSF8</accession>
<organism evidence="1">
    <name type="scientific">Lepeophtheirus salmonis</name>
    <name type="common">Salmon louse</name>
    <name type="synonym">Caligus salmonis</name>
    <dbReference type="NCBI Taxonomy" id="72036"/>
    <lineage>
        <taxon>Eukaryota</taxon>
        <taxon>Metazoa</taxon>
        <taxon>Ecdysozoa</taxon>
        <taxon>Arthropoda</taxon>
        <taxon>Crustacea</taxon>
        <taxon>Multicrustacea</taxon>
        <taxon>Hexanauplia</taxon>
        <taxon>Copepoda</taxon>
        <taxon>Siphonostomatoida</taxon>
        <taxon>Caligidae</taxon>
        <taxon>Lepeophtheirus</taxon>
    </lineage>
</organism>
<sequence>MGLSLEIWDVWLPYSKSRPYINKYIQVTRHASLPSIVNFGMKCYIRYMSFKVFDISFERVTPPPS</sequence>
<feature type="non-terminal residue" evidence="1">
    <location>
        <position position="65"/>
    </location>
</feature>
<reference evidence="1" key="1">
    <citation type="submission" date="2014-05" db="EMBL/GenBank/DDBJ databases">
        <authorList>
            <person name="Chronopoulou M."/>
        </authorList>
    </citation>
    <scope>NUCLEOTIDE SEQUENCE</scope>
    <source>
        <tissue evidence="1">Whole organism</tissue>
    </source>
</reference>
<name>A0A0K2TSF8_LEPSM</name>
<evidence type="ECO:0000313" key="1">
    <source>
        <dbReference type="EMBL" id="CDW28745.1"/>
    </source>
</evidence>
<dbReference type="EMBL" id="HACA01011384">
    <property type="protein sequence ID" value="CDW28745.1"/>
    <property type="molecule type" value="Transcribed_RNA"/>
</dbReference>